<feature type="compositionally biased region" description="Basic and acidic residues" evidence="1">
    <location>
        <begin position="37"/>
        <end position="73"/>
    </location>
</feature>
<keyword evidence="3" id="KW-1185">Reference proteome</keyword>
<evidence type="ECO:0000313" key="3">
    <source>
        <dbReference type="Proteomes" id="UP000182658"/>
    </source>
</evidence>
<reference evidence="2 3" key="1">
    <citation type="submission" date="2016-10" db="EMBL/GenBank/DDBJ databases">
        <title>Draft genome sequence of Coniochaeta ligniaria NRRL30616, a lignocellulolytic fungus for bioabatement of inhibitors in plant biomass hydrolysates.</title>
        <authorList>
            <consortium name="DOE Joint Genome Institute"/>
            <person name="Jimenez D.J."/>
            <person name="Hector R.E."/>
            <person name="Riley R."/>
            <person name="Sun H."/>
            <person name="Grigoriev I.V."/>
            <person name="Van Elsas J.D."/>
            <person name="Nichols N.N."/>
        </authorList>
    </citation>
    <scope>NUCLEOTIDE SEQUENCE [LARGE SCALE GENOMIC DNA]</scope>
    <source>
        <strain evidence="2 3">NRRL 30616</strain>
    </source>
</reference>
<protein>
    <submittedName>
        <fullName evidence="2">Uncharacterized protein</fullName>
    </submittedName>
</protein>
<evidence type="ECO:0000313" key="2">
    <source>
        <dbReference type="EMBL" id="OIW22321.1"/>
    </source>
</evidence>
<dbReference type="Proteomes" id="UP000182658">
    <property type="component" value="Unassembled WGS sequence"/>
</dbReference>
<evidence type="ECO:0000256" key="1">
    <source>
        <dbReference type="SAM" id="MobiDB-lite"/>
    </source>
</evidence>
<dbReference type="AlphaFoldDB" id="A0A1J7IMG4"/>
<organism evidence="2 3">
    <name type="scientific">Coniochaeta ligniaria NRRL 30616</name>
    <dbReference type="NCBI Taxonomy" id="1408157"/>
    <lineage>
        <taxon>Eukaryota</taxon>
        <taxon>Fungi</taxon>
        <taxon>Dikarya</taxon>
        <taxon>Ascomycota</taxon>
        <taxon>Pezizomycotina</taxon>
        <taxon>Sordariomycetes</taxon>
        <taxon>Sordariomycetidae</taxon>
        <taxon>Coniochaetales</taxon>
        <taxon>Coniochaetaceae</taxon>
        <taxon>Coniochaeta</taxon>
    </lineage>
</organism>
<dbReference type="EMBL" id="KV875121">
    <property type="protein sequence ID" value="OIW22321.1"/>
    <property type="molecule type" value="Genomic_DNA"/>
</dbReference>
<gene>
    <name evidence="2" type="ORF">CONLIGDRAFT_225188</name>
</gene>
<feature type="region of interest" description="Disordered" evidence="1">
    <location>
        <begin position="37"/>
        <end position="80"/>
    </location>
</feature>
<accession>A0A1J7IMG4</accession>
<name>A0A1J7IMG4_9PEZI</name>
<proteinExistence type="predicted"/>
<dbReference type="InParanoid" id="A0A1J7IMG4"/>
<sequence>MNMTAAEVQGAQIRCQEKNTRRGGSRLHRYTKDICEGGTEERGRGCKKEKKKDQGQEERKAESSGRGKCRECGRGCGSRSQRYRISRAEYGTSARAAPTTTRQWSFAIPSSTTAMTTIMSSFAVKIRSLPDRSKPATTGVTVSDLPFVASSTDPLHEHRSAVSVAIPFSFK</sequence>